<reference evidence="11" key="1">
    <citation type="journal article" date="2019" name="Int. J. Syst. Evol. Microbiol.">
        <title>The Global Catalogue of Microorganisms (GCM) 10K type strain sequencing project: providing services to taxonomists for standard genome sequencing and annotation.</title>
        <authorList>
            <consortium name="The Broad Institute Genomics Platform"/>
            <consortium name="The Broad Institute Genome Sequencing Center for Infectious Disease"/>
            <person name="Wu L."/>
            <person name="Ma J."/>
        </authorList>
    </citation>
    <scope>NUCLEOTIDE SEQUENCE [LARGE SCALE GENOMIC DNA]</scope>
    <source>
        <strain evidence="11">NBRC 112299</strain>
    </source>
</reference>
<evidence type="ECO:0000256" key="5">
    <source>
        <dbReference type="ARBA" id="ARBA00023014"/>
    </source>
</evidence>
<evidence type="ECO:0000256" key="2">
    <source>
        <dbReference type="ARBA" id="ARBA00022485"/>
    </source>
</evidence>
<organism evidence="10 11">
    <name type="scientific">Demequina litorisediminis</name>
    <dbReference type="NCBI Taxonomy" id="1849022"/>
    <lineage>
        <taxon>Bacteria</taxon>
        <taxon>Bacillati</taxon>
        <taxon>Actinomycetota</taxon>
        <taxon>Actinomycetes</taxon>
        <taxon>Micrococcales</taxon>
        <taxon>Demequinaceae</taxon>
        <taxon>Demequina</taxon>
    </lineage>
</organism>
<evidence type="ECO:0000256" key="3">
    <source>
        <dbReference type="ARBA" id="ARBA00022723"/>
    </source>
</evidence>
<accession>A0ABQ6IEJ2</accession>
<dbReference type="InterPro" id="IPR002500">
    <property type="entry name" value="PAPS_reduct_dom"/>
</dbReference>
<dbReference type="EMBL" id="BSUN01000001">
    <property type="protein sequence ID" value="GMA36116.1"/>
    <property type="molecule type" value="Genomic_DNA"/>
</dbReference>
<sequence length="381" mass="42125">METKATAREVVKVLDEKFPTLDNPITVHVNGCPNSCARVQIADIGFKGRLVLDEESGEQVPGFQVHLGGRLGRGEDNDFGRKIRAHKVTEKGMPEYVERVTTNYLAHRTSPAESFADWAFRAEEEPDQMTAILPGAATLTLLNPKEWNAETCAEVNARLEHASASHIADWAVATFGHDLVVAGSMQDTILPHLFGTRLEGVDILFLETGYHFAETIATRDAAAAAFPVTIINVEPELTVAQQDEQYGKDLFARDPNLCCQMRKVEPLKRALGNYRAWVTGARRVDALTRSEMPVVSLGRQARPREDQSDRAVGRRRRGGLPGAPRPSPQPARGPGLSVHRLPAVHQQGCSRRGPALRPLDRPGQDGVRHSHVRRMTRRREA</sequence>
<evidence type="ECO:0000256" key="7">
    <source>
        <dbReference type="SAM" id="MobiDB-lite"/>
    </source>
</evidence>
<dbReference type="SUPFAM" id="SSF56014">
    <property type="entry name" value="Nitrite and sulphite reductase 4Fe-4S domain-like"/>
    <property type="match status" value="1"/>
</dbReference>
<evidence type="ECO:0000256" key="6">
    <source>
        <dbReference type="ARBA" id="ARBA00024327"/>
    </source>
</evidence>
<feature type="compositionally biased region" description="Basic residues" evidence="7">
    <location>
        <begin position="369"/>
        <end position="381"/>
    </location>
</feature>
<comment type="pathway">
    <text evidence="6">Sulfur metabolism; hydrogen sulfide biosynthesis; sulfite from sulfate.</text>
</comment>
<feature type="region of interest" description="Disordered" evidence="7">
    <location>
        <begin position="296"/>
        <end position="381"/>
    </location>
</feature>
<keyword evidence="5" id="KW-0411">Iron-sulfur</keyword>
<dbReference type="SUPFAM" id="SSF52402">
    <property type="entry name" value="Adenine nucleotide alpha hydrolases-like"/>
    <property type="match status" value="1"/>
</dbReference>
<evidence type="ECO:0000259" key="9">
    <source>
        <dbReference type="Pfam" id="PF01507"/>
    </source>
</evidence>
<comment type="caution">
    <text evidence="10">The sequence shown here is derived from an EMBL/GenBank/DDBJ whole genome shotgun (WGS) entry which is preliminary data.</text>
</comment>
<keyword evidence="3" id="KW-0479">Metal-binding</keyword>
<dbReference type="Pfam" id="PF01077">
    <property type="entry name" value="NIR_SIR"/>
    <property type="match status" value="1"/>
</dbReference>
<comment type="similarity">
    <text evidence="1">Belongs to the PAPS reductase family. CysH subfamily.</text>
</comment>
<evidence type="ECO:0008006" key="12">
    <source>
        <dbReference type="Google" id="ProtNLM"/>
    </source>
</evidence>
<evidence type="ECO:0000313" key="10">
    <source>
        <dbReference type="EMBL" id="GMA36116.1"/>
    </source>
</evidence>
<dbReference type="Gene3D" id="3.40.50.620">
    <property type="entry name" value="HUPs"/>
    <property type="match status" value="1"/>
</dbReference>
<dbReference type="InterPro" id="IPR014729">
    <property type="entry name" value="Rossmann-like_a/b/a_fold"/>
</dbReference>
<feature type="domain" description="Nitrite/sulphite reductase 4Fe-4S" evidence="8">
    <location>
        <begin position="17"/>
        <end position="107"/>
    </location>
</feature>
<evidence type="ECO:0000313" key="11">
    <source>
        <dbReference type="Proteomes" id="UP001157125"/>
    </source>
</evidence>
<evidence type="ECO:0000256" key="1">
    <source>
        <dbReference type="ARBA" id="ARBA00009732"/>
    </source>
</evidence>
<proteinExistence type="inferred from homology"/>
<name>A0ABQ6IEJ2_9MICO</name>
<protein>
    <recommendedName>
        <fullName evidence="12">Assimilatory sulfite reductase (ferredoxin)</fullName>
    </recommendedName>
</protein>
<dbReference type="InterPro" id="IPR006067">
    <property type="entry name" value="NO2/SO3_Rdtase_4Fe4S_dom"/>
</dbReference>
<keyword evidence="4" id="KW-0408">Iron</keyword>
<dbReference type="PROSITE" id="PS00365">
    <property type="entry name" value="NIR_SIR"/>
    <property type="match status" value="1"/>
</dbReference>
<dbReference type="InterPro" id="IPR045854">
    <property type="entry name" value="NO2/SO3_Rdtase_4Fe4S_sf"/>
</dbReference>
<dbReference type="Proteomes" id="UP001157125">
    <property type="component" value="Unassembled WGS sequence"/>
</dbReference>
<feature type="compositionally biased region" description="Basic and acidic residues" evidence="7">
    <location>
        <begin position="302"/>
        <end position="312"/>
    </location>
</feature>
<dbReference type="PANTHER" id="PTHR46509">
    <property type="entry name" value="PHOSPHOADENOSINE PHOSPHOSULFATE REDUCTASE"/>
    <property type="match status" value="1"/>
</dbReference>
<gene>
    <name evidence="10" type="ORF">GCM10025876_23200</name>
</gene>
<dbReference type="Gene3D" id="3.30.413.10">
    <property type="entry name" value="Sulfite Reductase Hemoprotein, domain 1"/>
    <property type="match status" value="1"/>
</dbReference>
<keyword evidence="2" id="KW-0004">4Fe-4S</keyword>
<evidence type="ECO:0000256" key="4">
    <source>
        <dbReference type="ARBA" id="ARBA00023004"/>
    </source>
</evidence>
<dbReference type="Pfam" id="PF01507">
    <property type="entry name" value="PAPS_reduct"/>
    <property type="match status" value="1"/>
</dbReference>
<dbReference type="PANTHER" id="PTHR46509:SF1">
    <property type="entry name" value="PHOSPHOADENOSINE PHOSPHOSULFATE REDUCTASE"/>
    <property type="match status" value="1"/>
</dbReference>
<keyword evidence="11" id="KW-1185">Reference proteome</keyword>
<dbReference type="InterPro" id="IPR006066">
    <property type="entry name" value="NO2/SO3_Rdtase_FeS/sirohaem_BS"/>
</dbReference>
<evidence type="ECO:0000259" key="8">
    <source>
        <dbReference type="Pfam" id="PF01077"/>
    </source>
</evidence>
<feature type="domain" description="Phosphoadenosine phosphosulphate reductase" evidence="9">
    <location>
        <begin position="180"/>
        <end position="299"/>
    </location>
</feature>
<feature type="compositionally biased region" description="Basic and acidic residues" evidence="7">
    <location>
        <begin position="358"/>
        <end position="368"/>
    </location>
</feature>